<dbReference type="Proteomes" id="UP001241758">
    <property type="component" value="Unassembled WGS sequence"/>
</dbReference>
<evidence type="ECO:0000313" key="3">
    <source>
        <dbReference type="EMBL" id="MDI6097112.1"/>
    </source>
</evidence>
<organism evidence="3 4">
    <name type="scientific">Actinoplanes sandaracinus</name>
    <dbReference type="NCBI Taxonomy" id="3045177"/>
    <lineage>
        <taxon>Bacteria</taxon>
        <taxon>Bacillati</taxon>
        <taxon>Actinomycetota</taxon>
        <taxon>Actinomycetes</taxon>
        <taxon>Micromonosporales</taxon>
        <taxon>Micromonosporaceae</taxon>
        <taxon>Actinoplanes</taxon>
    </lineage>
</organism>
<comment type="caution">
    <text evidence="3">The sequence shown here is derived from an EMBL/GenBank/DDBJ whole genome shotgun (WGS) entry which is preliminary data.</text>
</comment>
<dbReference type="InterPro" id="IPR017853">
    <property type="entry name" value="GH"/>
</dbReference>
<reference evidence="3 4" key="1">
    <citation type="submission" date="2023-05" db="EMBL/GenBank/DDBJ databases">
        <title>Actinoplanes sp. NEAU-A12 genome sequencing.</title>
        <authorList>
            <person name="Wang Z.-S."/>
        </authorList>
    </citation>
    <scope>NUCLEOTIDE SEQUENCE [LARGE SCALE GENOMIC DNA]</scope>
    <source>
        <strain evidence="3 4">NEAU-A12</strain>
    </source>
</reference>
<dbReference type="SMART" id="SM00108">
    <property type="entry name" value="B_lectin"/>
    <property type="match status" value="1"/>
</dbReference>
<evidence type="ECO:0000313" key="4">
    <source>
        <dbReference type="Proteomes" id="UP001241758"/>
    </source>
</evidence>
<dbReference type="PANTHER" id="PTHR12631:SF10">
    <property type="entry name" value="BETA-XYLOSIDASE-LIKE PROTEIN-RELATED"/>
    <property type="match status" value="1"/>
</dbReference>
<dbReference type="SUPFAM" id="SSF51110">
    <property type="entry name" value="alpha-D-mannose-specific plant lectins"/>
    <property type="match status" value="2"/>
</dbReference>
<protein>
    <submittedName>
        <fullName evidence="3">RICIN domain-containing protein</fullName>
    </submittedName>
</protein>
<dbReference type="CDD" id="cd23451">
    <property type="entry name" value="beta-trefoil_Ricin_laminarinase"/>
    <property type="match status" value="1"/>
</dbReference>
<feature type="signal peptide" evidence="1">
    <location>
        <begin position="1"/>
        <end position="23"/>
    </location>
</feature>
<dbReference type="EMBL" id="JASCTH010000001">
    <property type="protein sequence ID" value="MDI6097112.1"/>
    <property type="molecule type" value="Genomic_DNA"/>
</dbReference>
<dbReference type="InterPro" id="IPR051923">
    <property type="entry name" value="Glycosyl_Hydrolase_39"/>
</dbReference>
<dbReference type="InterPro" id="IPR035992">
    <property type="entry name" value="Ricin_B-like_lectins"/>
</dbReference>
<keyword evidence="1" id="KW-0732">Signal</keyword>
<evidence type="ECO:0000259" key="2">
    <source>
        <dbReference type="PROSITE" id="PS50927"/>
    </source>
</evidence>
<dbReference type="SUPFAM" id="SSF51445">
    <property type="entry name" value="(Trans)glycosidases"/>
    <property type="match status" value="1"/>
</dbReference>
<dbReference type="InterPro" id="IPR036426">
    <property type="entry name" value="Bulb-type_lectin_dom_sf"/>
</dbReference>
<dbReference type="PROSITE" id="PS50927">
    <property type="entry name" value="BULB_LECTIN"/>
    <property type="match status" value="1"/>
</dbReference>
<dbReference type="Gene3D" id="2.90.10.10">
    <property type="entry name" value="Bulb-type lectin domain"/>
    <property type="match status" value="2"/>
</dbReference>
<dbReference type="SUPFAM" id="SSF50370">
    <property type="entry name" value="Ricin B-like lectins"/>
    <property type="match status" value="1"/>
</dbReference>
<dbReference type="SMART" id="SM00458">
    <property type="entry name" value="RICIN"/>
    <property type="match status" value="1"/>
</dbReference>
<dbReference type="Gene3D" id="3.20.20.80">
    <property type="entry name" value="Glycosidases"/>
    <property type="match status" value="1"/>
</dbReference>
<proteinExistence type="predicted"/>
<keyword evidence="4" id="KW-1185">Reference proteome</keyword>
<dbReference type="InterPro" id="IPR000772">
    <property type="entry name" value="Ricin_B_lectin"/>
</dbReference>
<evidence type="ECO:0000256" key="1">
    <source>
        <dbReference type="SAM" id="SignalP"/>
    </source>
</evidence>
<name>A0ABT6WBN7_9ACTN</name>
<dbReference type="Gene3D" id="2.80.10.50">
    <property type="match status" value="1"/>
</dbReference>
<dbReference type="PROSITE" id="PS50231">
    <property type="entry name" value="RICIN_B_LECTIN"/>
    <property type="match status" value="1"/>
</dbReference>
<gene>
    <name evidence="3" type="ORF">QLQ12_00625</name>
</gene>
<dbReference type="InterPro" id="IPR001480">
    <property type="entry name" value="Bulb-type_lectin_dom"/>
</dbReference>
<feature type="domain" description="Bulb-type lectin" evidence="2">
    <location>
        <begin position="395"/>
        <end position="517"/>
    </location>
</feature>
<feature type="chain" id="PRO_5045329183" evidence="1">
    <location>
        <begin position="24"/>
        <end position="647"/>
    </location>
</feature>
<sequence length="647" mass="69360">MLKRLLSAAAVASLVAAALPVAAAAAEPVPISNPYVFTADDVGLIDGGDRAGAVGRIPEMDAYLGAKKPILRLDLFWNDVQPVEGGPMDWTVNRLDEQVDAAYEQGIRVLLILDYSAAWANAAGRTEHLPSDNAAWERIVAATVDHFGPKVQAYEVWNEPNITTFGNHGDNSPAVRAGRYWDLVEIASKAVKARCAACLVLAGGSAGGDVDATATPIRNDNEPADWLEIAYRNNKGAFFDAVTVHPYPDMGGGHLPSYARTSCANGVWYRFWSGFGPDGDVDCGGLAALHDVMVRNGDGHKKIWATEFGFSMLGPREPLAARYVRDALEEGVRSWRMRPYAGPLFVYSFQQPSPAHPICAERPGECHFGLRDAAGNPKEPMYSDVGAALRGDSWPSALVSGRSLFRGSALRSGNGRYTLWMQGDGNLVLYEVTAAGNRVLWARGGQKAYRLTGQDDGDLVLYDHTRDHTVKPGDTFANPAIWASGTAGKGASTLRLQNDGNLVLYRDSDNTAVWDTATYTVSLISALNGKCLDVPSATFASGARPQMYPCNGTSAQQWIHSDERVLTKNNLCLDVKGGATANGAVVQLWTCNGGAAQRFQFTSAGSLLNPKSGRCVDIPGGNVADNVLPQIRDCDGSAAQRWRKAGV</sequence>
<dbReference type="Pfam" id="PF00652">
    <property type="entry name" value="Ricin_B_lectin"/>
    <property type="match status" value="1"/>
</dbReference>
<dbReference type="RefSeq" id="WP_282756317.1">
    <property type="nucleotide sequence ID" value="NZ_JASCTH010000001.1"/>
</dbReference>
<dbReference type="PANTHER" id="PTHR12631">
    <property type="entry name" value="ALPHA-L-IDURONIDASE"/>
    <property type="match status" value="1"/>
</dbReference>
<accession>A0ABT6WBN7</accession>
<dbReference type="CDD" id="cd00028">
    <property type="entry name" value="B_lectin"/>
    <property type="match status" value="1"/>
</dbReference>